<name>A0ABP1A1D8_9BRYO</name>
<protein>
    <submittedName>
        <fullName evidence="2">Uncharacterized protein</fullName>
    </submittedName>
</protein>
<dbReference type="PANTHER" id="PTHR10947">
    <property type="entry name" value="PHENYLALANYL-TRNA SYNTHETASE BETA CHAIN AND LEUCINE-RICH REPEAT-CONTAINING PROTEIN 47"/>
    <property type="match status" value="1"/>
</dbReference>
<organism evidence="2 3">
    <name type="scientific">Sphagnum jensenii</name>
    <dbReference type="NCBI Taxonomy" id="128206"/>
    <lineage>
        <taxon>Eukaryota</taxon>
        <taxon>Viridiplantae</taxon>
        <taxon>Streptophyta</taxon>
        <taxon>Embryophyta</taxon>
        <taxon>Bryophyta</taxon>
        <taxon>Sphagnophytina</taxon>
        <taxon>Sphagnopsida</taxon>
        <taxon>Sphagnales</taxon>
        <taxon>Sphagnaceae</taxon>
        <taxon>Sphagnum</taxon>
    </lineage>
</organism>
<evidence type="ECO:0000313" key="2">
    <source>
        <dbReference type="EMBL" id="CAK9856764.1"/>
    </source>
</evidence>
<evidence type="ECO:0000256" key="1">
    <source>
        <dbReference type="SAM" id="MobiDB-lite"/>
    </source>
</evidence>
<keyword evidence="3" id="KW-1185">Reference proteome</keyword>
<dbReference type="EMBL" id="CAXHBF010000572">
    <property type="protein sequence ID" value="CAK9856764.1"/>
    <property type="molecule type" value="Genomic_DNA"/>
</dbReference>
<gene>
    <name evidence="2" type="ORF">CSSPJE1EN2_LOCUS26696</name>
</gene>
<comment type="caution">
    <text evidence="2">The sequence shown here is derived from an EMBL/GenBank/DDBJ whole genome shotgun (WGS) entry which is preliminary data.</text>
</comment>
<proteinExistence type="predicted"/>
<evidence type="ECO:0000313" key="3">
    <source>
        <dbReference type="Proteomes" id="UP001497522"/>
    </source>
</evidence>
<feature type="compositionally biased region" description="Polar residues" evidence="1">
    <location>
        <begin position="1"/>
        <end position="21"/>
    </location>
</feature>
<dbReference type="PANTHER" id="PTHR10947:SF0">
    <property type="entry name" value="PHENYLALANINE--TRNA LIGASE BETA SUBUNIT"/>
    <property type="match status" value="1"/>
</dbReference>
<dbReference type="InterPro" id="IPR045060">
    <property type="entry name" value="Phe-tRNA-ligase_IIc_bsu"/>
</dbReference>
<reference evidence="2" key="1">
    <citation type="submission" date="2024-03" db="EMBL/GenBank/DDBJ databases">
        <authorList>
            <consortium name="ELIXIR-Norway"/>
            <consortium name="Elixir Norway"/>
        </authorList>
    </citation>
    <scope>NUCLEOTIDE SEQUENCE</scope>
</reference>
<accession>A0ABP1A1D8</accession>
<sequence>MQMPPTRSRTSQLSTGSTGFHTSGRRTPYQSLVDLLRLELASAGYIEMLTLDVVLPIPDTELGASNARRLVALHAADTNGFEIIHGLVDRVMGSVQLCPDDRYASNSLTTEELASRKRITCPERVYSVEPSDDH</sequence>
<dbReference type="Proteomes" id="UP001497522">
    <property type="component" value="Unassembled WGS sequence"/>
</dbReference>
<feature type="region of interest" description="Disordered" evidence="1">
    <location>
        <begin position="1"/>
        <end position="25"/>
    </location>
</feature>